<keyword evidence="3 5" id="KW-1133">Transmembrane helix</keyword>
<feature type="transmembrane region" description="Helical" evidence="5">
    <location>
        <begin position="432"/>
        <end position="455"/>
    </location>
</feature>
<keyword evidence="4 5" id="KW-0472">Membrane</keyword>
<comment type="subcellular location">
    <subcellularLocation>
        <location evidence="1">Membrane</location>
        <topology evidence="1">Multi-pass membrane protein</topology>
    </subcellularLocation>
</comment>
<feature type="transmembrane region" description="Helical" evidence="5">
    <location>
        <begin position="1009"/>
        <end position="1026"/>
    </location>
</feature>
<dbReference type="Pfam" id="PF13000">
    <property type="entry name" value="Acatn"/>
    <property type="match status" value="4"/>
</dbReference>
<feature type="transmembrane region" description="Helical" evidence="5">
    <location>
        <begin position="365"/>
        <end position="382"/>
    </location>
</feature>
<evidence type="ECO:0000256" key="3">
    <source>
        <dbReference type="ARBA" id="ARBA00022989"/>
    </source>
</evidence>
<sequence length="1194" mass="135110">MLSHPCRASQTFELFPFLYIFFSYLAIYLPKMLSTPKHEYEPERNKLTNESVLIKPNLKGDWLNFFMLLLLYTMQGLPLGLSSAIPILLQSKKEISYQDQALFSLVIWPFSLKLLWAPLLDSLYFKKIGKRKSWLIPVQYLIGIILLYMGNSIDILLPEKGKPEVMILVYIFFVTNFLSATQDIAVDGWALTMLKKNNVGYASTCNTSGQIIGVMFGAVFTILFTSEDFSNKYLRITTVLLYIWGILFMLITTMIAIFKTEKDNTQEDGYVKLNISKTYSLLWDIIKLPSIRILAVALLTARIGFAATDSISTLKLIDAGISKDDIMVINTAMYGVKMIIPLVIAKYTSGPKPLSLYLKVTPIRLLWNIVFILLIYYTPGIINTNGAVNIPLYYYAIFIFILSIQEVLSYMMFVAILAFFSRISDPRFGGTYMTLLNTLSNLGFVWSSTVALQLIDLLTTKECSFDSMNDCSTLDLQNVCKVNKGNCIVTINGYYVETIPCTIIGIAWYIYFRNILKNLQIKSPSHWLINVKKPVTENIEESYPLAVIEKVENLRIVVEAFSNDKRLDIRSCMLGCKSFRICQASICRHLLGSLGMRPCRLEVLERKSFRIFRASICHHLHGSLGMLERHKLLLRGMLLLDIPWVHDMQLLSQHSCTDNWCNQSIRMKTIQELRQNENEKEKSTAVYNSNTSKPNLKGDWSNFFLLLLLYTMQGFPLGLTSSIPILLQSQNDISYQDQALFSLAGWPFSLKLLWAPLVDALYIQRIGRRKSWLIPVQYLMGTCFLYMAKEIDNFLPDTGTPNIAVLMCMFLISNFLAATQDIVVDSWALTMNNVGHASTCNTTGQAIGIMLGSVFPILFASEDFCNKYLRVTPISGGLVTMKSVLYFCGLIFICVTTLIAIFKKENDCRLELEHVKLNVTQNYSLLCDILKLPSIRILAVALLTAKVGFSVTDTVTYLELVDAGVSKDDITVINTGMFVVKIIIPLVTAKYTSGPKPMSIYLKSIAMKLIWSLTFILLVYFTPMLINNDDGITNIPMYYYAILILILFVDEILSYIMFVAVLAFFSRISDPRFGGTYITFLNTVTNLGATWTSTVALGAIDLLTFKKCSFDSLNYCSTLDYKNTCEADGGDCITTVDGFYLGTLLSVTFGFAWYAYFKNIIRKLQTKGASHWMVNIKRPITEIKIKSNNVPINS</sequence>
<feature type="transmembrane region" description="Helical" evidence="5">
    <location>
        <begin position="1038"/>
        <end position="1065"/>
    </location>
</feature>
<feature type="transmembrane region" description="Helical" evidence="5">
    <location>
        <begin position="236"/>
        <end position="258"/>
    </location>
</feature>
<reference evidence="6 7" key="1">
    <citation type="submission" date="2019-08" db="EMBL/GenBank/DDBJ databases">
        <title>Whole genome of Aphis craccivora.</title>
        <authorList>
            <person name="Voronova N.V."/>
            <person name="Shulinski R.S."/>
            <person name="Bandarenka Y.V."/>
            <person name="Zhorov D.G."/>
            <person name="Warner D."/>
        </authorList>
    </citation>
    <scope>NUCLEOTIDE SEQUENCE [LARGE SCALE GENOMIC DNA]</scope>
    <source>
        <strain evidence="6">180601</strain>
        <tissue evidence="6">Whole Body</tissue>
    </source>
</reference>
<name>A0A6G0YLJ6_APHCR</name>
<accession>A0A6G0YLJ6</accession>
<feature type="transmembrane region" description="Helical" evidence="5">
    <location>
        <begin position="739"/>
        <end position="760"/>
    </location>
</feature>
<evidence type="ECO:0000256" key="2">
    <source>
        <dbReference type="ARBA" id="ARBA00022692"/>
    </source>
</evidence>
<evidence type="ECO:0000313" key="6">
    <source>
        <dbReference type="EMBL" id="KAF0758025.1"/>
    </source>
</evidence>
<feature type="transmembrane region" description="Helical" evidence="5">
    <location>
        <begin position="970"/>
        <end position="988"/>
    </location>
</feature>
<feature type="transmembrane region" description="Helical" evidence="5">
    <location>
        <begin position="772"/>
        <end position="788"/>
    </location>
</feature>
<feature type="non-terminal residue" evidence="6">
    <location>
        <position position="1194"/>
    </location>
</feature>
<dbReference type="AlphaFoldDB" id="A0A6G0YLJ6"/>
<protein>
    <submittedName>
        <fullName evidence="6">Acetyl-coenzyme A transporter 1-like</fullName>
    </submittedName>
</protein>
<feature type="transmembrane region" description="Helical" evidence="5">
    <location>
        <begin position="201"/>
        <end position="224"/>
    </location>
</feature>
<dbReference type="OrthoDB" id="6415790at2759"/>
<feature type="transmembrane region" description="Helical" evidence="5">
    <location>
        <begin position="839"/>
        <end position="859"/>
    </location>
</feature>
<comment type="caution">
    <text evidence="6">The sequence shown here is derived from an EMBL/GenBank/DDBJ whole genome shotgun (WGS) entry which is preliminary data.</text>
</comment>
<feature type="transmembrane region" description="Helical" evidence="5">
    <location>
        <begin position="12"/>
        <end position="29"/>
    </location>
</feature>
<feature type="transmembrane region" description="Helical" evidence="5">
    <location>
        <begin position="394"/>
        <end position="420"/>
    </location>
</feature>
<proteinExistence type="predicted"/>
<dbReference type="GO" id="GO:0016020">
    <property type="term" value="C:membrane"/>
    <property type="evidence" value="ECO:0007669"/>
    <property type="project" value="UniProtKB-SubCell"/>
</dbReference>
<dbReference type="PANTHER" id="PTHR12778">
    <property type="entry name" value="SOLUTE CARRIER FAMILY 33 ACETYL-COA TRANSPORTER -RELATED"/>
    <property type="match status" value="1"/>
</dbReference>
<dbReference type="SUPFAM" id="SSF103473">
    <property type="entry name" value="MFS general substrate transporter"/>
    <property type="match status" value="2"/>
</dbReference>
<feature type="transmembrane region" description="Helical" evidence="5">
    <location>
        <begin position="1138"/>
        <end position="1157"/>
    </location>
</feature>
<evidence type="ECO:0000256" key="5">
    <source>
        <dbReference type="SAM" id="Phobius"/>
    </source>
</evidence>
<dbReference type="InterPro" id="IPR004752">
    <property type="entry name" value="AmpG_permease/AT-1"/>
</dbReference>
<feature type="transmembrane region" description="Helical" evidence="5">
    <location>
        <begin position="494"/>
        <end position="512"/>
    </location>
</feature>
<dbReference type="Proteomes" id="UP000478052">
    <property type="component" value="Unassembled WGS sequence"/>
</dbReference>
<evidence type="ECO:0000313" key="7">
    <source>
        <dbReference type="Proteomes" id="UP000478052"/>
    </source>
</evidence>
<feature type="transmembrane region" description="Helical" evidence="5">
    <location>
        <begin position="65"/>
        <end position="89"/>
    </location>
</feature>
<dbReference type="EMBL" id="VUJU01003399">
    <property type="protein sequence ID" value="KAF0758025.1"/>
    <property type="molecule type" value="Genomic_DNA"/>
</dbReference>
<dbReference type="Gene3D" id="1.20.1250.20">
    <property type="entry name" value="MFS general substrate transporter like domains"/>
    <property type="match status" value="2"/>
</dbReference>
<feature type="transmembrane region" description="Helical" evidence="5">
    <location>
        <begin position="703"/>
        <end position="727"/>
    </location>
</feature>
<feature type="transmembrane region" description="Helical" evidence="5">
    <location>
        <begin position="800"/>
        <end position="818"/>
    </location>
</feature>
<dbReference type="GO" id="GO:0035348">
    <property type="term" value="P:acetyl-CoA transmembrane transport"/>
    <property type="evidence" value="ECO:0007669"/>
    <property type="project" value="InterPro"/>
</dbReference>
<feature type="transmembrane region" description="Helical" evidence="5">
    <location>
        <begin position="326"/>
        <end position="344"/>
    </location>
</feature>
<dbReference type="GO" id="GO:0008521">
    <property type="term" value="F:acetyl-CoA transmembrane transporter activity"/>
    <property type="evidence" value="ECO:0007669"/>
    <property type="project" value="InterPro"/>
</dbReference>
<dbReference type="InterPro" id="IPR024371">
    <property type="entry name" value="AcetylCoA_trans_1-like"/>
</dbReference>
<keyword evidence="2 5" id="KW-0812">Transmembrane</keyword>
<keyword evidence="7" id="KW-1185">Reference proteome</keyword>
<gene>
    <name evidence="6" type="ORF">FWK35_00016992</name>
</gene>
<dbReference type="PANTHER" id="PTHR12778:SF9">
    <property type="entry name" value="ACETYL-COENZYME A TRANSPORTER 1"/>
    <property type="match status" value="1"/>
</dbReference>
<organism evidence="6 7">
    <name type="scientific">Aphis craccivora</name>
    <name type="common">Cowpea aphid</name>
    <dbReference type="NCBI Taxonomy" id="307492"/>
    <lineage>
        <taxon>Eukaryota</taxon>
        <taxon>Metazoa</taxon>
        <taxon>Ecdysozoa</taxon>
        <taxon>Arthropoda</taxon>
        <taxon>Hexapoda</taxon>
        <taxon>Insecta</taxon>
        <taxon>Pterygota</taxon>
        <taxon>Neoptera</taxon>
        <taxon>Paraneoptera</taxon>
        <taxon>Hemiptera</taxon>
        <taxon>Sternorrhyncha</taxon>
        <taxon>Aphidomorpha</taxon>
        <taxon>Aphidoidea</taxon>
        <taxon>Aphididae</taxon>
        <taxon>Aphidini</taxon>
        <taxon>Aphis</taxon>
        <taxon>Aphis</taxon>
    </lineage>
</organism>
<evidence type="ECO:0000256" key="1">
    <source>
        <dbReference type="ARBA" id="ARBA00004141"/>
    </source>
</evidence>
<evidence type="ECO:0000256" key="4">
    <source>
        <dbReference type="ARBA" id="ARBA00023136"/>
    </source>
</evidence>
<feature type="transmembrane region" description="Helical" evidence="5">
    <location>
        <begin position="879"/>
        <end position="902"/>
    </location>
</feature>
<dbReference type="InterPro" id="IPR036259">
    <property type="entry name" value="MFS_trans_sf"/>
</dbReference>
<feature type="transmembrane region" description="Helical" evidence="5">
    <location>
        <begin position="1077"/>
        <end position="1100"/>
    </location>
</feature>
<feature type="transmembrane region" description="Helical" evidence="5">
    <location>
        <begin position="165"/>
        <end position="181"/>
    </location>
</feature>
<feature type="transmembrane region" description="Helical" evidence="5">
    <location>
        <begin position="134"/>
        <end position="153"/>
    </location>
</feature>
<feature type="transmembrane region" description="Helical" evidence="5">
    <location>
        <begin position="101"/>
        <end position="119"/>
    </location>
</feature>